<dbReference type="AlphaFoldDB" id="A0A238Y0H6"/>
<evidence type="ECO:0000313" key="3">
    <source>
        <dbReference type="Proteomes" id="UP000198297"/>
    </source>
</evidence>
<dbReference type="Proteomes" id="UP000198297">
    <property type="component" value="Unassembled WGS sequence"/>
</dbReference>
<gene>
    <name evidence="2" type="ORF">SAMN06266787_107115</name>
</gene>
<name>A0A238Y0H6_HALEZ</name>
<feature type="compositionally biased region" description="Acidic residues" evidence="1">
    <location>
        <begin position="32"/>
        <end position="58"/>
    </location>
</feature>
<reference evidence="2 3" key="1">
    <citation type="submission" date="2017-06" db="EMBL/GenBank/DDBJ databases">
        <authorList>
            <person name="Kim H.J."/>
            <person name="Triplett B.A."/>
        </authorList>
    </citation>
    <scope>NUCLEOTIDE SEQUENCE [LARGE SCALE GENOMIC DNA]</scope>
    <source>
        <strain evidence="2 3">DSM 19316</strain>
    </source>
</reference>
<proteinExistence type="predicted"/>
<accession>A0A238Y0H6</accession>
<protein>
    <submittedName>
        <fullName evidence="2">Uncharacterized protein</fullName>
    </submittedName>
</protein>
<organism evidence="2 3">
    <name type="scientific">Halorubrum ezzemoulense</name>
    <name type="common">Halorubrum chaoviator</name>
    <dbReference type="NCBI Taxonomy" id="337243"/>
    <lineage>
        <taxon>Archaea</taxon>
        <taxon>Methanobacteriati</taxon>
        <taxon>Methanobacteriota</taxon>
        <taxon>Stenosarchaea group</taxon>
        <taxon>Halobacteria</taxon>
        <taxon>Halobacteriales</taxon>
        <taxon>Haloferacaceae</taxon>
        <taxon>Halorubrum</taxon>
    </lineage>
</organism>
<evidence type="ECO:0000313" key="2">
    <source>
        <dbReference type="EMBL" id="SNR64472.1"/>
    </source>
</evidence>
<dbReference type="EMBL" id="FZNK01000007">
    <property type="protein sequence ID" value="SNR64472.1"/>
    <property type="molecule type" value="Genomic_DNA"/>
</dbReference>
<feature type="region of interest" description="Disordered" evidence="1">
    <location>
        <begin position="25"/>
        <end position="68"/>
    </location>
</feature>
<sequence length="68" mass="7560">MSEQSLSIVAMCHHYDEAMTWEEVRARHRSEEADEEPDAIPDADAVDEPAGETEEPEPPAEPRAPADD</sequence>
<evidence type="ECO:0000256" key="1">
    <source>
        <dbReference type="SAM" id="MobiDB-lite"/>
    </source>
</evidence>